<keyword evidence="3" id="KW-0269">Exonuclease</keyword>
<dbReference type="Pfam" id="PF00149">
    <property type="entry name" value="Metallophos"/>
    <property type="match status" value="1"/>
</dbReference>
<dbReference type="EMBL" id="NAAC01000045">
    <property type="protein sequence ID" value="RDJ02982.1"/>
    <property type="molecule type" value="Genomic_DNA"/>
</dbReference>
<dbReference type="InterPro" id="IPR029052">
    <property type="entry name" value="Metallo-depent_PP-like"/>
</dbReference>
<dbReference type="OrthoDB" id="9773856at2"/>
<dbReference type="GO" id="GO:0004527">
    <property type="term" value="F:exonuclease activity"/>
    <property type="evidence" value="ECO:0007669"/>
    <property type="project" value="UniProtKB-KW"/>
</dbReference>
<dbReference type="InterPro" id="IPR014576">
    <property type="entry name" value="Pesterase_YhaO"/>
</dbReference>
<keyword evidence="3" id="KW-0540">Nuclease</keyword>
<reference evidence="3 4" key="1">
    <citation type="submission" date="2017-03" db="EMBL/GenBank/DDBJ databases">
        <title>Genome analysis of Rhizobial strains effectives or ineffectives for nitrogen fixation isolated from bean seeds.</title>
        <authorList>
            <person name="Peralta H."/>
            <person name="Aguilar-Vera A."/>
            <person name="Mora Y."/>
            <person name="Vargas-Lagunas C."/>
            <person name="Girard L."/>
            <person name="Mora J."/>
        </authorList>
    </citation>
    <scope>NUCLEOTIDE SEQUENCE [LARGE SCALE GENOMIC DNA]</scope>
    <source>
        <strain evidence="3 4">CCGM3</strain>
    </source>
</reference>
<dbReference type="PANTHER" id="PTHR30337:SF7">
    <property type="entry name" value="PHOSPHOESTERASE"/>
    <property type="match status" value="1"/>
</dbReference>
<evidence type="ECO:0000313" key="3">
    <source>
        <dbReference type="EMBL" id="RDJ02982.1"/>
    </source>
</evidence>
<dbReference type="AlphaFoldDB" id="A0A370KFR4"/>
<comment type="caution">
    <text evidence="3">The sequence shown here is derived from an EMBL/GenBank/DDBJ whole genome shotgun (WGS) entry which is preliminary data.</text>
</comment>
<evidence type="ECO:0000256" key="1">
    <source>
        <dbReference type="ARBA" id="ARBA00022801"/>
    </source>
</evidence>
<dbReference type="InterPro" id="IPR050535">
    <property type="entry name" value="DNA_Repair-Maintenance_Comp"/>
</dbReference>
<dbReference type="Proteomes" id="UP000254939">
    <property type="component" value="Unassembled WGS sequence"/>
</dbReference>
<protein>
    <submittedName>
        <fullName evidence="3">DNA repair exonuclease</fullName>
    </submittedName>
</protein>
<keyword evidence="1" id="KW-0378">Hydrolase</keyword>
<dbReference type="Gene3D" id="3.60.21.10">
    <property type="match status" value="1"/>
</dbReference>
<proteinExistence type="predicted"/>
<dbReference type="InterPro" id="IPR004843">
    <property type="entry name" value="Calcineurin-like_PHP"/>
</dbReference>
<evidence type="ECO:0000313" key="4">
    <source>
        <dbReference type="Proteomes" id="UP000254939"/>
    </source>
</evidence>
<dbReference type="RefSeq" id="WP_016556220.1">
    <property type="nucleotide sequence ID" value="NZ_KZ857269.1"/>
</dbReference>
<organism evidence="3 4">
    <name type="scientific">Rhizobium grahamii</name>
    <dbReference type="NCBI Taxonomy" id="1120045"/>
    <lineage>
        <taxon>Bacteria</taxon>
        <taxon>Pseudomonadati</taxon>
        <taxon>Pseudomonadota</taxon>
        <taxon>Alphaproteobacteria</taxon>
        <taxon>Hyphomicrobiales</taxon>
        <taxon>Rhizobiaceae</taxon>
        <taxon>Rhizobium/Agrobacterium group</taxon>
        <taxon>Rhizobium</taxon>
    </lineage>
</organism>
<dbReference type="PANTHER" id="PTHR30337">
    <property type="entry name" value="COMPONENT OF ATP-DEPENDENT DSDNA EXONUCLEASE"/>
    <property type="match status" value="1"/>
</dbReference>
<accession>A0A370KFR4</accession>
<evidence type="ECO:0000259" key="2">
    <source>
        <dbReference type="Pfam" id="PF00149"/>
    </source>
</evidence>
<name>A0A370KFR4_9HYPH</name>
<dbReference type="CDD" id="cd00840">
    <property type="entry name" value="MPP_Mre11_N"/>
    <property type="match status" value="1"/>
</dbReference>
<dbReference type="SUPFAM" id="SSF56300">
    <property type="entry name" value="Metallo-dependent phosphatases"/>
    <property type="match status" value="1"/>
</dbReference>
<dbReference type="InterPro" id="IPR041796">
    <property type="entry name" value="Mre11_N"/>
</dbReference>
<gene>
    <name evidence="3" type="ORF">B5K06_31320</name>
</gene>
<dbReference type="PIRSF" id="PIRSF033091">
    <property type="entry name" value="Pesterase_YhaO"/>
    <property type="match status" value="1"/>
</dbReference>
<sequence length="422" mass="46699">MAYRFLHTADIHLDSPLRTLALRNPELSELISLATRRTFVRIVELCLEERVDALLLAGDLYDGEQTSMKTARFLAEQLRRLDEAGIETFIIRGNHDALSKITSELVMPETVKIFGAQAEAVAVQRKAGEFPIVIHGLSFAKPHAPQSLLKHYSMPMVDAVNIGLMHTSLGGSEGHDQYAPCNVADLHQSGFRYWALGHIHKRSVFEHAASTVVMPGMPQGRDINEDGPKSVSLVTITDDRSVIVEERYTNVAQFQRVLIDVSGAADWKALIGKMSGGLQELRSRTHADHLVARIQLHGSHEMAWRIRRDLDLIRTEMETRGSIIGNIWIDKVQTSCIAVDDTEENTASALSELASIINADVLGSTTYQQEIATIADELRSQLPSELRNIFGTDEAAFHDILAGFAQEGSANIFARLRSTQGD</sequence>
<feature type="domain" description="Calcineurin-like phosphoesterase" evidence="2">
    <location>
        <begin position="4"/>
        <end position="201"/>
    </location>
</feature>